<evidence type="ECO:0000313" key="15">
    <source>
        <dbReference type="Proteomes" id="UP000256774"/>
    </source>
</evidence>
<keyword evidence="9 12" id="KW-0501">Molybdenum cofactor biosynthesis</keyword>
<feature type="binding site" evidence="12">
    <location>
        <begin position="262"/>
        <end position="264"/>
    </location>
    <ligand>
        <name>GTP</name>
        <dbReference type="ChEBI" id="CHEBI:37565"/>
    </ligand>
</feature>
<dbReference type="SFLD" id="SFLDS00029">
    <property type="entry name" value="Radical_SAM"/>
    <property type="match status" value="1"/>
</dbReference>
<keyword evidence="7 12" id="KW-0411">Iron-sulfur</keyword>
<evidence type="ECO:0000256" key="2">
    <source>
        <dbReference type="ARBA" id="ARBA00022485"/>
    </source>
</evidence>
<dbReference type="EMBL" id="QUNR01000002">
    <property type="protein sequence ID" value="REH38973.1"/>
    <property type="molecule type" value="Genomic_DNA"/>
</dbReference>
<organism evidence="14 15">
    <name type="scientific">Paraperlucidibaca baekdonensis</name>
    <dbReference type="NCBI Taxonomy" id="748120"/>
    <lineage>
        <taxon>Bacteria</taxon>
        <taxon>Pseudomonadati</taxon>
        <taxon>Pseudomonadota</taxon>
        <taxon>Gammaproteobacteria</taxon>
        <taxon>Moraxellales</taxon>
        <taxon>Moraxellaceae</taxon>
        <taxon>Paraperlucidibaca</taxon>
    </lineage>
</organism>
<comment type="caution">
    <text evidence="12">Lacks conserved residue(s) required for the propagation of feature annotation.</text>
</comment>
<feature type="binding site" evidence="12">
    <location>
        <position position="29"/>
    </location>
    <ligand>
        <name>S-adenosyl-L-methionine</name>
        <dbReference type="ChEBI" id="CHEBI:59789"/>
    </ligand>
</feature>
<evidence type="ECO:0000256" key="6">
    <source>
        <dbReference type="ARBA" id="ARBA00023004"/>
    </source>
</evidence>
<comment type="similarity">
    <text evidence="12">Belongs to the radical SAM superfamily. MoaA family.</text>
</comment>
<dbReference type="Pfam" id="PF06463">
    <property type="entry name" value="Mob_synth_C"/>
    <property type="match status" value="1"/>
</dbReference>
<dbReference type="GO" id="GO:0006777">
    <property type="term" value="P:Mo-molybdopterin cofactor biosynthetic process"/>
    <property type="evidence" value="ECO:0007669"/>
    <property type="project" value="UniProtKB-UniRule"/>
</dbReference>
<comment type="caution">
    <text evidence="14">The sequence shown here is derived from an EMBL/GenBank/DDBJ whole genome shotgun (WGS) entry which is preliminary data.</text>
</comment>
<dbReference type="GO" id="GO:0061798">
    <property type="term" value="F:GTP 3',8'-cyclase activity"/>
    <property type="evidence" value="ECO:0007669"/>
    <property type="project" value="UniProtKB-UniRule"/>
</dbReference>
<dbReference type="EC" id="4.1.99.22" evidence="1 12"/>
<dbReference type="PROSITE" id="PS01305">
    <property type="entry name" value="MOAA_NIFB_PQQE"/>
    <property type="match status" value="1"/>
</dbReference>
<comment type="cofactor">
    <cofactor evidence="12">
        <name>[4Fe-4S] cluster</name>
        <dbReference type="ChEBI" id="CHEBI:49883"/>
    </cofactor>
    <text evidence="12">Binds 2 [4Fe-4S] clusters. Binds 1 [4Fe-4S] cluster coordinated with 3 cysteines and an exchangeable S-adenosyl-L-methionine and 1 [4Fe-4S] cluster coordinated with 3 cysteines and the GTP-derived substrate.</text>
</comment>
<dbReference type="CDD" id="cd01335">
    <property type="entry name" value="Radical_SAM"/>
    <property type="match status" value="1"/>
</dbReference>
<dbReference type="GO" id="GO:0005525">
    <property type="term" value="F:GTP binding"/>
    <property type="evidence" value="ECO:0007669"/>
    <property type="project" value="UniProtKB-UniRule"/>
</dbReference>
<comment type="subunit">
    <text evidence="12">Monomer and homodimer.</text>
</comment>
<feature type="binding site" evidence="12">
    <location>
        <position position="120"/>
    </location>
    <ligand>
        <name>S-adenosyl-L-methionine</name>
        <dbReference type="ChEBI" id="CHEBI:59789"/>
    </ligand>
</feature>
<keyword evidence="5 12" id="KW-0547">Nucleotide-binding</keyword>
<dbReference type="OrthoDB" id="9763993at2"/>
<keyword evidence="10 12" id="KW-0456">Lyase</keyword>
<keyword evidence="4 12" id="KW-0479">Metal-binding</keyword>
<comment type="catalytic activity">
    <reaction evidence="11 12">
        <text>GTP + AH2 + S-adenosyl-L-methionine = (8S)-3',8-cyclo-7,8-dihydroguanosine 5'-triphosphate + 5'-deoxyadenosine + L-methionine + A + H(+)</text>
        <dbReference type="Rhea" id="RHEA:49576"/>
        <dbReference type="ChEBI" id="CHEBI:13193"/>
        <dbReference type="ChEBI" id="CHEBI:15378"/>
        <dbReference type="ChEBI" id="CHEBI:17319"/>
        <dbReference type="ChEBI" id="CHEBI:17499"/>
        <dbReference type="ChEBI" id="CHEBI:37565"/>
        <dbReference type="ChEBI" id="CHEBI:57844"/>
        <dbReference type="ChEBI" id="CHEBI:59789"/>
        <dbReference type="ChEBI" id="CHEBI:131766"/>
        <dbReference type="EC" id="4.1.99.22"/>
    </reaction>
</comment>
<dbReference type="InterPro" id="IPR013483">
    <property type="entry name" value="MoaA"/>
</dbReference>
<comment type="pathway">
    <text evidence="12">Cofactor biosynthesis; molybdopterin biosynthesis.</text>
</comment>
<dbReference type="Pfam" id="PF04055">
    <property type="entry name" value="Radical_SAM"/>
    <property type="match status" value="1"/>
</dbReference>
<evidence type="ECO:0000256" key="4">
    <source>
        <dbReference type="ARBA" id="ARBA00022723"/>
    </source>
</evidence>
<feature type="binding site" evidence="12">
    <location>
        <position position="69"/>
    </location>
    <ligand>
        <name>S-adenosyl-L-methionine</name>
        <dbReference type="ChEBI" id="CHEBI:59789"/>
    </ligand>
</feature>
<dbReference type="PROSITE" id="PS51918">
    <property type="entry name" value="RADICAL_SAM"/>
    <property type="match status" value="1"/>
</dbReference>
<evidence type="ECO:0000256" key="10">
    <source>
        <dbReference type="ARBA" id="ARBA00023239"/>
    </source>
</evidence>
<dbReference type="SFLD" id="SFLDG01386">
    <property type="entry name" value="main_SPASM_domain-containing"/>
    <property type="match status" value="1"/>
</dbReference>
<dbReference type="GO" id="GO:0061799">
    <property type="term" value="F:cyclic pyranopterin monophosphate synthase activity"/>
    <property type="evidence" value="ECO:0007669"/>
    <property type="project" value="TreeGrafter"/>
</dbReference>
<evidence type="ECO:0000259" key="13">
    <source>
        <dbReference type="PROSITE" id="PS51918"/>
    </source>
</evidence>
<dbReference type="Proteomes" id="UP000256774">
    <property type="component" value="Unassembled WGS sequence"/>
</dbReference>
<dbReference type="InterPro" id="IPR040064">
    <property type="entry name" value="MoaA-like"/>
</dbReference>
<keyword evidence="3 12" id="KW-0949">S-adenosyl-L-methionine</keyword>
<evidence type="ECO:0000256" key="7">
    <source>
        <dbReference type="ARBA" id="ARBA00023014"/>
    </source>
</evidence>
<dbReference type="RefSeq" id="WP_116207989.1">
    <property type="nucleotide sequence ID" value="NZ_QUNR01000002.1"/>
</dbReference>
<feature type="binding site" evidence="12">
    <location>
        <position position="65"/>
    </location>
    <ligand>
        <name>GTP</name>
        <dbReference type="ChEBI" id="CHEBI:37565"/>
    </ligand>
</feature>
<evidence type="ECO:0000256" key="8">
    <source>
        <dbReference type="ARBA" id="ARBA00023134"/>
    </source>
</evidence>
<dbReference type="InterPro" id="IPR050105">
    <property type="entry name" value="MoCo_biosynth_MoaA/MoaC"/>
</dbReference>
<dbReference type="InterPro" id="IPR000385">
    <property type="entry name" value="MoaA_NifB_PqqE_Fe-S-bd_CS"/>
</dbReference>
<comment type="function">
    <text evidence="12">Catalyzes the cyclization of GTP to (8S)-3',8-cyclo-7,8-dihydroguanosine 5'-triphosphate.</text>
</comment>
<dbReference type="PANTHER" id="PTHR22960">
    <property type="entry name" value="MOLYBDOPTERIN COFACTOR SYNTHESIS PROTEIN A"/>
    <property type="match status" value="1"/>
</dbReference>
<keyword evidence="2 12" id="KW-0004">4Fe-4S</keyword>
<reference evidence="14 15" key="1">
    <citation type="submission" date="2018-08" db="EMBL/GenBank/DDBJ databases">
        <title>Genomic Encyclopedia of Type Strains, Phase IV (KMG-IV): sequencing the most valuable type-strain genomes for metagenomic binning, comparative biology and taxonomic classification.</title>
        <authorList>
            <person name="Goeker M."/>
        </authorList>
    </citation>
    <scope>NUCLEOTIDE SEQUENCE [LARGE SCALE GENOMIC DNA]</scope>
    <source>
        <strain evidence="14 15">DSM 26022</strain>
    </source>
</reference>
<dbReference type="CDD" id="cd21117">
    <property type="entry name" value="Twitch_MoaA"/>
    <property type="match status" value="1"/>
</dbReference>
<dbReference type="SFLD" id="SFLDG01383">
    <property type="entry name" value="cyclic_pyranopterin_phosphate"/>
    <property type="match status" value="1"/>
</dbReference>
<evidence type="ECO:0000256" key="9">
    <source>
        <dbReference type="ARBA" id="ARBA00023150"/>
    </source>
</evidence>
<dbReference type="GO" id="GO:1904047">
    <property type="term" value="F:S-adenosyl-L-methionine binding"/>
    <property type="evidence" value="ECO:0007669"/>
    <property type="project" value="UniProtKB-UniRule"/>
</dbReference>
<dbReference type="GO" id="GO:0046872">
    <property type="term" value="F:metal ion binding"/>
    <property type="evidence" value="ECO:0007669"/>
    <property type="project" value="UniProtKB-KW"/>
</dbReference>
<dbReference type="HAMAP" id="MF_01225_B">
    <property type="entry name" value="MoaA_B"/>
    <property type="match status" value="1"/>
</dbReference>
<sequence>MSFLIDGLGRRMNYLRLSLTDRCDLRCRYCMADDMRFLPREQTLTRAEIRRVAGVMVAEGIGKIRLTGGEPLVRPDIISICEDLAALPGLNELVLSTNGRQLAAHACALKAAGVSRLNISLDSLKPERFHHITRHGVLAEVIDGIDAAVAQGFQRIRLNCVMMSGCNDDEIEDLLAFALARGIDICFIEEMPLGDVGRTRADTYLSSADIIARLNQRYTLLPMLNRDAQAGPARYLQAQGYPASRIGFISPHSNNFCASCNRLRLTAEGRLLLCLGHEHSLSLRDLMRAHPDDDQVLREALHTALAQKPARHEFAHDGEQLVRFMNVSGG</sequence>
<evidence type="ECO:0000256" key="3">
    <source>
        <dbReference type="ARBA" id="ARBA00022691"/>
    </source>
</evidence>
<dbReference type="PANTHER" id="PTHR22960:SF0">
    <property type="entry name" value="MOLYBDENUM COFACTOR BIOSYNTHESIS PROTEIN 1"/>
    <property type="match status" value="1"/>
</dbReference>
<feature type="binding site" evidence="12">
    <location>
        <position position="16"/>
    </location>
    <ligand>
        <name>GTP</name>
        <dbReference type="ChEBI" id="CHEBI:37565"/>
    </ligand>
</feature>
<feature type="binding site" evidence="12">
    <location>
        <position position="191"/>
    </location>
    <ligand>
        <name>S-adenosyl-L-methionine</name>
        <dbReference type="ChEBI" id="CHEBI:59789"/>
    </ligand>
</feature>
<dbReference type="InterPro" id="IPR006638">
    <property type="entry name" value="Elp3/MiaA/NifB-like_rSAM"/>
</dbReference>
<feature type="binding site" evidence="12">
    <location>
        <position position="260"/>
    </location>
    <ligand>
        <name>[4Fe-4S] cluster</name>
        <dbReference type="ChEBI" id="CHEBI:49883"/>
        <label>2</label>
        <note>4Fe-4S-substrate</note>
    </ligand>
</feature>
<feature type="binding site" evidence="12">
    <location>
        <position position="257"/>
    </location>
    <ligand>
        <name>[4Fe-4S] cluster</name>
        <dbReference type="ChEBI" id="CHEBI:49883"/>
        <label>2</label>
        <note>4Fe-4S-substrate</note>
    </ligand>
</feature>
<keyword evidence="6 12" id="KW-0408">Iron</keyword>
<protein>
    <recommendedName>
        <fullName evidence="1 12">GTP 3',8-cyclase</fullName>
        <ecNumber evidence="1 12">4.1.99.22</ecNumber>
    </recommendedName>
    <alternativeName>
        <fullName evidence="12">Molybdenum cofactor biosynthesis protein A</fullName>
    </alternativeName>
</protein>
<keyword evidence="15" id="KW-1185">Reference proteome</keyword>
<gene>
    <name evidence="12" type="primary">moaA</name>
    <name evidence="14" type="ORF">DFR26_1143</name>
</gene>
<dbReference type="SMART" id="SM00729">
    <property type="entry name" value="Elp3"/>
    <property type="match status" value="1"/>
</dbReference>
<keyword evidence="8 12" id="KW-0342">GTP-binding</keyword>
<accession>A0A3E0H626</accession>
<feature type="domain" description="Radical SAM core" evidence="13">
    <location>
        <begin position="7"/>
        <end position="233"/>
    </location>
</feature>
<dbReference type="NCBIfam" id="TIGR02666">
    <property type="entry name" value="moaA"/>
    <property type="match status" value="1"/>
</dbReference>
<feature type="binding site" evidence="12">
    <location>
        <position position="27"/>
    </location>
    <ligand>
        <name>[4Fe-4S] cluster</name>
        <dbReference type="ChEBI" id="CHEBI:49883"/>
        <label>1</label>
        <note>4Fe-4S-S-AdoMet</note>
    </ligand>
</feature>
<dbReference type="InterPro" id="IPR013785">
    <property type="entry name" value="Aldolase_TIM"/>
</dbReference>
<evidence type="ECO:0000256" key="11">
    <source>
        <dbReference type="ARBA" id="ARBA00048697"/>
    </source>
</evidence>
<dbReference type="GO" id="GO:0051539">
    <property type="term" value="F:4 iron, 4 sulfur cluster binding"/>
    <property type="evidence" value="ECO:0007669"/>
    <property type="project" value="UniProtKB-UniRule"/>
</dbReference>
<dbReference type="InterPro" id="IPR058240">
    <property type="entry name" value="rSAM_sf"/>
</dbReference>
<dbReference type="Gene3D" id="3.20.20.70">
    <property type="entry name" value="Aldolase class I"/>
    <property type="match status" value="1"/>
</dbReference>
<proteinExistence type="inferred from homology"/>
<name>A0A3E0H626_9GAMM</name>
<dbReference type="SFLD" id="SFLDG01067">
    <property type="entry name" value="SPASM/twitch_domain_containing"/>
    <property type="match status" value="1"/>
</dbReference>
<evidence type="ECO:0000256" key="5">
    <source>
        <dbReference type="ARBA" id="ARBA00022741"/>
    </source>
</evidence>
<feature type="binding site" evidence="12">
    <location>
        <position position="23"/>
    </location>
    <ligand>
        <name>[4Fe-4S] cluster</name>
        <dbReference type="ChEBI" id="CHEBI:49883"/>
        <label>1</label>
        <note>4Fe-4S-S-AdoMet</note>
    </ligand>
</feature>
<feature type="binding site" evidence="12">
    <location>
        <position position="96"/>
    </location>
    <ligand>
        <name>GTP</name>
        <dbReference type="ChEBI" id="CHEBI:37565"/>
    </ligand>
</feature>
<dbReference type="InterPro" id="IPR007197">
    <property type="entry name" value="rSAM"/>
</dbReference>
<dbReference type="SUPFAM" id="SSF102114">
    <property type="entry name" value="Radical SAM enzymes"/>
    <property type="match status" value="1"/>
</dbReference>
<evidence type="ECO:0000256" key="1">
    <source>
        <dbReference type="ARBA" id="ARBA00012167"/>
    </source>
</evidence>
<evidence type="ECO:0000313" key="14">
    <source>
        <dbReference type="EMBL" id="REH38973.1"/>
    </source>
</evidence>
<evidence type="ECO:0000256" key="12">
    <source>
        <dbReference type="HAMAP-Rule" id="MF_01225"/>
    </source>
</evidence>
<feature type="binding site" evidence="12">
    <location>
        <position position="274"/>
    </location>
    <ligand>
        <name>[4Fe-4S] cluster</name>
        <dbReference type="ChEBI" id="CHEBI:49883"/>
        <label>2</label>
        <note>4Fe-4S-substrate</note>
    </ligand>
</feature>
<dbReference type="UniPathway" id="UPA00344"/>
<dbReference type="AlphaFoldDB" id="A0A3E0H626"/>
<dbReference type="InterPro" id="IPR010505">
    <property type="entry name" value="MoaA_twitch"/>
</dbReference>
<feature type="binding site" evidence="12">
    <location>
        <position position="30"/>
    </location>
    <ligand>
        <name>[4Fe-4S] cluster</name>
        <dbReference type="ChEBI" id="CHEBI:49883"/>
        <label>1</label>
        <note>4Fe-4S-S-AdoMet</note>
    </ligand>
</feature>